<evidence type="ECO:0000256" key="1">
    <source>
        <dbReference type="SAM" id="MobiDB-lite"/>
    </source>
</evidence>
<protein>
    <submittedName>
        <fullName evidence="3">T9SS type A sorting domain-containing protein</fullName>
    </submittedName>
</protein>
<evidence type="ECO:0000259" key="2">
    <source>
        <dbReference type="Pfam" id="PF13860"/>
    </source>
</evidence>
<dbReference type="InterPro" id="IPR026444">
    <property type="entry name" value="Secre_tail"/>
</dbReference>
<dbReference type="Gene3D" id="2.60.40.4070">
    <property type="match status" value="1"/>
</dbReference>
<proteinExistence type="predicted"/>
<organism evidence="3 4">
    <name type="scientific">Eiseniibacteriota bacterium</name>
    <dbReference type="NCBI Taxonomy" id="2212470"/>
    <lineage>
        <taxon>Bacteria</taxon>
        <taxon>Candidatus Eiseniibacteriota</taxon>
    </lineage>
</organism>
<evidence type="ECO:0000313" key="3">
    <source>
        <dbReference type="EMBL" id="MCA9757716.1"/>
    </source>
</evidence>
<feature type="region of interest" description="Disordered" evidence="1">
    <location>
        <begin position="141"/>
        <end position="163"/>
    </location>
</feature>
<reference evidence="3" key="2">
    <citation type="journal article" date="2021" name="Microbiome">
        <title>Successional dynamics and alternative stable states in a saline activated sludge microbial community over 9 years.</title>
        <authorList>
            <person name="Wang Y."/>
            <person name="Ye J."/>
            <person name="Ju F."/>
            <person name="Liu L."/>
            <person name="Boyd J.A."/>
            <person name="Deng Y."/>
            <person name="Parks D.H."/>
            <person name="Jiang X."/>
            <person name="Yin X."/>
            <person name="Woodcroft B.J."/>
            <person name="Tyson G.W."/>
            <person name="Hugenholtz P."/>
            <person name="Polz M.F."/>
            <person name="Zhang T."/>
        </authorList>
    </citation>
    <scope>NUCLEOTIDE SEQUENCE</scope>
    <source>
        <strain evidence="3">HKST-UBA02</strain>
    </source>
</reference>
<dbReference type="Proteomes" id="UP000739538">
    <property type="component" value="Unassembled WGS sequence"/>
</dbReference>
<sequence>MLDLSLTDVRESGEPDERLYPMEGPLWTFSLTGRNGASWVHDGGFSIRDLALGDELRFRPFHLEQDALTGELELVGEDDRARLQLDHARVLQGAASVDPHTVRILGFDLRISRASALLLQRPELEDALIGTGQWVAQSIGEANSPTLGSPHPDRNDTAPLEDEQASGCITDAKLAELYQLESFGRIGSFPTGEIGLSMTTTICNIGDCSLPWFAPMNEAHPGVVMHLYRLADGRFEQIGLSGVKHGYFPLGVDGCGNHCTDLPNDLGIGCQDTYGASSNADRTWLAPRDEWSGYYGTWECTGSHFADGEPDCTRRHGGAGHDPVEHRLRVRDADLADASADYYVEAMYIVAEDVDRFDNYGYRPTTFVRTGDDYVFSLGGGFSALEGPALGAWDAEIRTGTFPGEGRLLLGYTVTDIGGGAYAYEYALLNLDSDLAVKSFRVPVGNGPIDDIGFHDPNSDELDDWNATLVGNELVWETASNPVRWGHLYNFRFVSTEPGAPGTISCGSFVGNSTATIDALVPGGVSSVSSPSAEFSFQLRPNPMSTESRIGFTLQETNQVDLEIYDSAGRQVRRLLIGSRPPGTHEVEWDGTDDRGVALGSGVYYCRLKAGSETAVRTIRRVR</sequence>
<evidence type="ECO:0000313" key="4">
    <source>
        <dbReference type="Proteomes" id="UP000739538"/>
    </source>
</evidence>
<comment type="caution">
    <text evidence="3">The sequence shown here is derived from an EMBL/GenBank/DDBJ whole genome shotgun (WGS) entry which is preliminary data.</text>
</comment>
<reference evidence="3" key="1">
    <citation type="submission" date="2020-04" db="EMBL/GenBank/DDBJ databases">
        <authorList>
            <person name="Zhang T."/>
        </authorList>
    </citation>
    <scope>NUCLEOTIDE SEQUENCE</scope>
    <source>
        <strain evidence="3">HKST-UBA02</strain>
    </source>
</reference>
<gene>
    <name evidence="3" type="ORF">KDA27_18085</name>
</gene>
<dbReference type="AlphaFoldDB" id="A0A956SEQ6"/>
<name>A0A956SEQ6_UNCEI</name>
<feature type="domain" description="FlgD/Vpr Ig-like" evidence="2">
    <location>
        <begin position="550"/>
        <end position="611"/>
    </location>
</feature>
<dbReference type="InterPro" id="IPR025965">
    <property type="entry name" value="FlgD/Vpr_Ig-like"/>
</dbReference>
<dbReference type="EMBL" id="JAGQHS010000115">
    <property type="protein sequence ID" value="MCA9757716.1"/>
    <property type="molecule type" value="Genomic_DNA"/>
</dbReference>
<accession>A0A956SEQ6</accession>
<dbReference type="NCBIfam" id="TIGR04183">
    <property type="entry name" value="Por_Secre_tail"/>
    <property type="match status" value="1"/>
</dbReference>
<dbReference type="Pfam" id="PF13860">
    <property type="entry name" value="FlgD_ig"/>
    <property type="match status" value="1"/>
</dbReference>